<keyword evidence="2" id="KW-0378">Hydrolase</keyword>
<name>A0AAX6I1J9_IRIPA</name>
<proteinExistence type="predicted"/>
<dbReference type="Proteomes" id="UP001140949">
    <property type="component" value="Unassembled WGS sequence"/>
</dbReference>
<sequence>MLSWSPAPGGAGRTAARGGACKSSPNRSAGRRSLRGRRSSGSTGPRRGCRCRRRCPPGLCSSSSGTPGSSAWA</sequence>
<feature type="compositionally biased region" description="Low complexity" evidence="1">
    <location>
        <begin position="56"/>
        <end position="73"/>
    </location>
</feature>
<evidence type="ECO:0000313" key="2">
    <source>
        <dbReference type="EMBL" id="KAJ6847129.1"/>
    </source>
</evidence>
<dbReference type="AlphaFoldDB" id="A0AAX6I1J9"/>
<reference evidence="2" key="2">
    <citation type="submission" date="2023-04" db="EMBL/GenBank/DDBJ databases">
        <authorList>
            <person name="Bruccoleri R.E."/>
            <person name="Oakeley E.J."/>
            <person name="Faust A.-M."/>
            <person name="Dessus-Babus S."/>
            <person name="Altorfer M."/>
            <person name="Burckhardt D."/>
            <person name="Oertli M."/>
            <person name="Naumann U."/>
            <person name="Petersen F."/>
            <person name="Wong J."/>
        </authorList>
    </citation>
    <scope>NUCLEOTIDE SEQUENCE</scope>
    <source>
        <strain evidence="2">GSM-AAB239-AS_SAM_17_03QT</strain>
        <tissue evidence="2">Leaf</tissue>
    </source>
</reference>
<feature type="compositionally biased region" description="Basic residues" evidence="1">
    <location>
        <begin position="29"/>
        <end position="38"/>
    </location>
</feature>
<gene>
    <name evidence="2" type="ORF">M6B38_284980</name>
</gene>
<dbReference type="GO" id="GO:0008233">
    <property type="term" value="F:peptidase activity"/>
    <property type="evidence" value="ECO:0007669"/>
    <property type="project" value="UniProtKB-KW"/>
</dbReference>
<organism evidence="2 3">
    <name type="scientific">Iris pallida</name>
    <name type="common">Sweet iris</name>
    <dbReference type="NCBI Taxonomy" id="29817"/>
    <lineage>
        <taxon>Eukaryota</taxon>
        <taxon>Viridiplantae</taxon>
        <taxon>Streptophyta</taxon>
        <taxon>Embryophyta</taxon>
        <taxon>Tracheophyta</taxon>
        <taxon>Spermatophyta</taxon>
        <taxon>Magnoliopsida</taxon>
        <taxon>Liliopsida</taxon>
        <taxon>Asparagales</taxon>
        <taxon>Iridaceae</taxon>
        <taxon>Iridoideae</taxon>
        <taxon>Irideae</taxon>
        <taxon>Iris</taxon>
    </lineage>
</organism>
<reference evidence="2" key="1">
    <citation type="journal article" date="2023" name="GigaByte">
        <title>Genome assembly of the bearded iris, Iris pallida Lam.</title>
        <authorList>
            <person name="Bruccoleri R.E."/>
            <person name="Oakeley E.J."/>
            <person name="Faust A.M.E."/>
            <person name="Altorfer M."/>
            <person name="Dessus-Babus S."/>
            <person name="Burckhardt D."/>
            <person name="Oertli M."/>
            <person name="Naumann U."/>
            <person name="Petersen F."/>
            <person name="Wong J."/>
        </authorList>
    </citation>
    <scope>NUCLEOTIDE SEQUENCE</scope>
    <source>
        <strain evidence="2">GSM-AAB239-AS_SAM_17_03QT</strain>
    </source>
</reference>
<keyword evidence="3" id="KW-1185">Reference proteome</keyword>
<keyword evidence="2" id="KW-0645">Protease</keyword>
<accession>A0AAX6I1J9</accession>
<dbReference type="EMBL" id="JANAVB010005597">
    <property type="protein sequence ID" value="KAJ6847129.1"/>
    <property type="molecule type" value="Genomic_DNA"/>
</dbReference>
<dbReference type="GO" id="GO:0006508">
    <property type="term" value="P:proteolysis"/>
    <property type="evidence" value="ECO:0007669"/>
    <property type="project" value="UniProtKB-KW"/>
</dbReference>
<comment type="caution">
    <text evidence="2">The sequence shown here is derived from an EMBL/GenBank/DDBJ whole genome shotgun (WGS) entry which is preliminary data.</text>
</comment>
<evidence type="ECO:0000313" key="3">
    <source>
        <dbReference type="Proteomes" id="UP001140949"/>
    </source>
</evidence>
<feature type="region of interest" description="Disordered" evidence="1">
    <location>
        <begin position="1"/>
        <end position="73"/>
    </location>
</feature>
<protein>
    <submittedName>
        <fullName evidence="2">Aspartyl protease</fullName>
    </submittedName>
</protein>
<evidence type="ECO:0000256" key="1">
    <source>
        <dbReference type="SAM" id="MobiDB-lite"/>
    </source>
</evidence>